<protein>
    <submittedName>
        <fullName evidence="1">Uncharacterized protein</fullName>
    </submittedName>
</protein>
<dbReference type="AlphaFoldDB" id="A0A166RHA9"/>
<name>A0A166RHA9_9AGAM</name>
<proteinExistence type="predicted"/>
<evidence type="ECO:0000313" key="1">
    <source>
        <dbReference type="EMBL" id="KZP28269.1"/>
    </source>
</evidence>
<gene>
    <name evidence="1" type="ORF">FIBSPDRAFT_267689</name>
</gene>
<dbReference type="EMBL" id="KV417504">
    <property type="protein sequence ID" value="KZP28269.1"/>
    <property type="molecule type" value="Genomic_DNA"/>
</dbReference>
<dbReference type="Proteomes" id="UP000076532">
    <property type="component" value="Unassembled WGS sequence"/>
</dbReference>
<organism evidence="1 2">
    <name type="scientific">Athelia psychrophila</name>
    <dbReference type="NCBI Taxonomy" id="1759441"/>
    <lineage>
        <taxon>Eukaryota</taxon>
        <taxon>Fungi</taxon>
        <taxon>Dikarya</taxon>
        <taxon>Basidiomycota</taxon>
        <taxon>Agaricomycotina</taxon>
        <taxon>Agaricomycetes</taxon>
        <taxon>Agaricomycetidae</taxon>
        <taxon>Atheliales</taxon>
        <taxon>Atheliaceae</taxon>
        <taxon>Athelia</taxon>
    </lineage>
</organism>
<keyword evidence="2" id="KW-1185">Reference proteome</keyword>
<accession>A0A166RHA9</accession>
<sequence>MGITPWPLIPFPLQGFVWKPTENPFASCPEMLTGHLEYTLRPNSTESISSVYSSYSAVSKTRIIHGVNDAYRLLDIERIIRVLDFEHLVFVVDPRRMTSVAEIVRLAYHALPADTDDQLFLLVVSLQSTALVTESRMLRTSRFRFFSFFSRLVYLALAIRTFTFSLTIRLLRLNFPLKLLVWLRPLSRLFLFGFRGRYLRLLDLLGLIHLHPFHG</sequence>
<evidence type="ECO:0000313" key="2">
    <source>
        <dbReference type="Proteomes" id="UP000076532"/>
    </source>
</evidence>
<reference evidence="1 2" key="1">
    <citation type="journal article" date="2016" name="Mol. Biol. Evol.">
        <title>Comparative Genomics of Early-Diverging Mushroom-Forming Fungi Provides Insights into the Origins of Lignocellulose Decay Capabilities.</title>
        <authorList>
            <person name="Nagy L.G."/>
            <person name="Riley R."/>
            <person name="Tritt A."/>
            <person name="Adam C."/>
            <person name="Daum C."/>
            <person name="Floudas D."/>
            <person name="Sun H."/>
            <person name="Yadav J.S."/>
            <person name="Pangilinan J."/>
            <person name="Larsson K.H."/>
            <person name="Matsuura K."/>
            <person name="Barry K."/>
            <person name="Labutti K."/>
            <person name="Kuo R."/>
            <person name="Ohm R.A."/>
            <person name="Bhattacharya S.S."/>
            <person name="Shirouzu T."/>
            <person name="Yoshinaga Y."/>
            <person name="Martin F.M."/>
            <person name="Grigoriev I.V."/>
            <person name="Hibbett D.S."/>
        </authorList>
    </citation>
    <scope>NUCLEOTIDE SEQUENCE [LARGE SCALE GENOMIC DNA]</scope>
    <source>
        <strain evidence="1 2">CBS 109695</strain>
    </source>
</reference>